<dbReference type="EMBL" id="KN832991">
    <property type="protein sequence ID" value="KIM83373.1"/>
    <property type="molecule type" value="Genomic_DNA"/>
</dbReference>
<reference evidence="3" key="2">
    <citation type="submission" date="2015-01" db="EMBL/GenBank/DDBJ databases">
        <title>Evolutionary Origins and Diversification of the Mycorrhizal Mutualists.</title>
        <authorList>
            <consortium name="DOE Joint Genome Institute"/>
            <consortium name="Mycorrhizal Genomics Consortium"/>
            <person name="Kohler A."/>
            <person name="Kuo A."/>
            <person name="Nagy L.G."/>
            <person name="Floudas D."/>
            <person name="Copeland A."/>
            <person name="Barry K.W."/>
            <person name="Cichocki N."/>
            <person name="Veneault-Fourrey C."/>
            <person name="LaButti K."/>
            <person name="Lindquist E.A."/>
            <person name="Lipzen A."/>
            <person name="Lundell T."/>
            <person name="Morin E."/>
            <person name="Murat C."/>
            <person name="Riley R."/>
            <person name="Ohm R."/>
            <person name="Sun H."/>
            <person name="Tunlid A."/>
            <person name="Henrissat B."/>
            <person name="Grigoriev I.V."/>
            <person name="Hibbett D.S."/>
            <person name="Martin F."/>
        </authorList>
    </citation>
    <scope>NUCLEOTIDE SEQUENCE [LARGE SCALE GENOMIC DNA]</scope>
    <source>
        <strain evidence="3">F 1598</strain>
    </source>
</reference>
<proteinExistence type="predicted"/>
<organism evidence="2 3">
    <name type="scientific">Piloderma croceum (strain F 1598)</name>
    <dbReference type="NCBI Taxonomy" id="765440"/>
    <lineage>
        <taxon>Eukaryota</taxon>
        <taxon>Fungi</taxon>
        <taxon>Dikarya</taxon>
        <taxon>Basidiomycota</taxon>
        <taxon>Agaricomycotina</taxon>
        <taxon>Agaricomycetes</taxon>
        <taxon>Agaricomycetidae</taxon>
        <taxon>Atheliales</taxon>
        <taxon>Atheliaceae</taxon>
        <taxon>Piloderma</taxon>
    </lineage>
</organism>
<gene>
    <name evidence="2" type="ORF">PILCRDRAFT_441336</name>
</gene>
<keyword evidence="3" id="KW-1185">Reference proteome</keyword>
<evidence type="ECO:0000313" key="3">
    <source>
        <dbReference type="Proteomes" id="UP000054166"/>
    </source>
</evidence>
<dbReference type="HOGENOM" id="CLU_2237610_0_0_1"/>
<evidence type="ECO:0000313" key="2">
    <source>
        <dbReference type="EMBL" id="KIM83373.1"/>
    </source>
</evidence>
<reference evidence="2 3" key="1">
    <citation type="submission" date="2014-04" db="EMBL/GenBank/DDBJ databases">
        <authorList>
            <consortium name="DOE Joint Genome Institute"/>
            <person name="Kuo A."/>
            <person name="Tarkka M."/>
            <person name="Buscot F."/>
            <person name="Kohler A."/>
            <person name="Nagy L.G."/>
            <person name="Floudas D."/>
            <person name="Copeland A."/>
            <person name="Barry K.W."/>
            <person name="Cichocki N."/>
            <person name="Veneault-Fourrey C."/>
            <person name="LaButti K."/>
            <person name="Lindquist E.A."/>
            <person name="Lipzen A."/>
            <person name="Lundell T."/>
            <person name="Morin E."/>
            <person name="Murat C."/>
            <person name="Sun H."/>
            <person name="Tunlid A."/>
            <person name="Henrissat B."/>
            <person name="Grigoriev I.V."/>
            <person name="Hibbett D.S."/>
            <person name="Martin F."/>
            <person name="Nordberg H.P."/>
            <person name="Cantor M.N."/>
            <person name="Hua S.X."/>
        </authorList>
    </citation>
    <scope>NUCLEOTIDE SEQUENCE [LARGE SCALE GENOMIC DNA]</scope>
    <source>
        <strain evidence="2 3">F 1598</strain>
    </source>
</reference>
<evidence type="ECO:0000256" key="1">
    <source>
        <dbReference type="SAM" id="MobiDB-lite"/>
    </source>
</evidence>
<protein>
    <submittedName>
        <fullName evidence="2">Uncharacterized protein</fullName>
    </submittedName>
</protein>
<dbReference type="Proteomes" id="UP000054166">
    <property type="component" value="Unassembled WGS sequence"/>
</dbReference>
<dbReference type="InParanoid" id="A0A0C3BAQ1"/>
<name>A0A0C3BAQ1_PILCF</name>
<accession>A0A0C3BAQ1</accession>
<sequence length="105" mass="11636">MQGYNNLPENMKPFLIPPLSARHLTPPLFGNALTLIGGFALGRDSWLLVHPRSFTMPENRQFKHQIDNYCNAVTQEGGGGRGGGKRGGGRGGRMGWSRSRRPRDF</sequence>
<dbReference type="AlphaFoldDB" id="A0A0C3BAQ1"/>
<feature type="region of interest" description="Disordered" evidence="1">
    <location>
        <begin position="73"/>
        <end position="105"/>
    </location>
</feature>